<reference evidence="1" key="1">
    <citation type="submission" date="2019-05" db="EMBL/GenBank/DDBJ databases">
        <title>Annotation for the trematode Fasciolopsis buski.</title>
        <authorList>
            <person name="Choi Y.-J."/>
        </authorList>
    </citation>
    <scope>NUCLEOTIDE SEQUENCE</scope>
    <source>
        <strain evidence="1">HT</strain>
        <tissue evidence="1">Whole worm</tissue>
    </source>
</reference>
<dbReference type="PANTHER" id="PTHR22774">
    <property type="entry name" value="CHOREIN N-TERMINAL DOMAIN-CONTAINING PROTEIN"/>
    <property type="match status" value="1"/>
</dbReference>
<gene>
    <name evidence="1" type="ORF">FBUS_07154</name>
</gene>
<keyword evidence="2" id="KW-1185">Reference proteome</keyword>
<name>A0A8E0S672_9TREM</name>
<dbReference type="PANTHER" id="PTHR22774:SF11">
    <property type="entry name" value="CHOREIN N-TERMINAL DOMAIN-CONTAINING PROTEIN"/>
    <property type="match status" value="1"/>
</dbReference>
<organism evidence="1 2">
    <name type="scientific">Fasciolopsis buskii</name>
    <dbReference type="NCBI Taxonomy" id="27845"/>
    <lineage>
        <taxon>Eukaryota</taxon>
        <taxon>Metazoa</taxon>
        <taxon>Spiralia</taxon>
        <taxon>Lophotrochozoa</taxon>
        <taxon>Platyhelminthes</taxon>
        <taxon>Trematoda</taxon>
        <taxon>Digenea</taxon>
        <taxon>Plagiorchiida</taxon>
        <taxon>Echinostomata</taxon>
        <taxon>Echinostomatoidea</taxon>
        <taxon>Fasciolidae</taxon>
        <taxon>Fasciolopsis</taxon>
    </lineage>
</organism>
<protein>
    <submittedName>
        <fullName evidence="1">Uhrf1 binding protein 1</fullName>
    </submittedName>
</protein>
<proteinExistence type="predicted"/>
<dbReference type="Proteomes" id="UP000728185">
    <property type="component" value="Unassembled WGS sequence"/>
</dbReference>
<sequence length="490" mass="55001">MVVLFVFRFTKNLSADQINLSVLKGEGELKSLELDDITLMELLDLPTWLCLRKAHCSGISFKIRWTKLETHPIFVVCCYVFCLSFSPLQVIDRVDVELEALDEPRPVTESMFASYRTGSGKYRLPDRVVDGATVLVNSVFIYFYAQAFKASIELSRLTVMSKTPQWQNGALNLTSLMFPAGDAVLVFKEISWDSVRIAADGLLSELNGIPVKLISNTGRIRLTLKKRLSDSALITTRIQLILDDLLWVLTLSQVEAAIVFLRSLKHSVLLAAQQRRQYAESRAEVSSCHRSLSLFLLLFDMTVISSHRSVAPWFPVLRSLFYPCTPMSQVVVPNGYIKIHFQNLELDWYPYHVERRDQACHPPADPLINGPARLTTELTPVSYIVKVSVIQSVLVLRIRDFDVSRVSFPDSCGSGSKASGPSVSNNALQYRGEELPSATHLFMASDKKLHCLPESSNVLTVELRTTYRSRGRKVSEAVGAPGMSFLIFLM</sequence>
<dbReference type="Pfam" id="PF24917">
    <property type="entry name" value="BLTP3A_B"/>
    <property type="match status" value="1"/>
</dbReference>
<evidence type="ECO:0000313" key="1">
    <source>
        <dbReference type="EMBL" id="KAA0199033.1"/>
    </source>
</evidence>
<dbReference type="EMBL" id="LUCM01001366">
    <property type="protein sequence ID" value="KAA0199033.1"/>
    <property type="molecule type" value="Genomic_DNA"/>
</dbReference>
<dbReference type="OrthoDB" id="43807at2759"/>
<evidence type="ECO:0000313" key="2">
    <source>
        <dbReference type="Proteomes" id="UP000728185"/>
    </source>
</evidence>
<accession>A0A8E0S672</accession>
<dbReference type="AlphaFoldDB" id="A0A8E0S672"/>
<dbReference type="InterPro" id="IPR026728">
    <property type="entry name" value="BLTP3A/B"/>
</dbReference>
<comment type="caution">
    <text evidence="1">The sequence shown here is derived from an EMBL/GenBank/DDBJ whole genome shotgun (WGS) entry which is preliminary data.</text>
</comment>